<dbReference type="Gene3D" id="3.40.50.1820">
    <property type="entry name" value="alpha/beta hydrolase"/>
    <property type="match status" value="1"/>
</dbReference>
<dbReference type="EMBL" id="MCGO01000022">
    <property type="protein sequence ID" value="ORY44368.1"/>
    <property type="molecule type" value="Genomic_DNA"/>
</dbReference>
<keyword evidence="2" id="KW-0472">Membrane</keyword>
<dbReference type="Proteomes" id="UP000193642">
    <property type="component" value="Unassembled WGS sequence"/>
</dbReference>
<protein>
    <recommendedName>
        <fullName evidence="3">AB hydrolase-1 domain-containing protein</fullName>
    </recommendedName>
</protein>
<feature type="transmembrane region" description="Helical" evidence="2">
    <location>
        <begin position="69"/>
        <end position="88"/>
    </location>
</feature>
<reference evidence="4 5" key="1">
    <citation type="submission" date="2016-07" db="EMBL/GenBank/DDBJ databases">
        <title>Pervasive Adenine N6-methylation of Active Genes in Fungi.</title>
        <authorList>
            <consortium name="DOE Joint Genome Institute"/>
            <person name="Mondo S.J."/>
            <person name="Dannebaum R.O."/>
            <person name="Kuo R.C."/>
            <person name="Labutti K."/>
            <person name="Haridas S."/>
            <person name="Kuo A."/>
            <person name="Salamov A."/>
            <person name="Ahrendt S.R."/>
            <person name="Lipzen A."/>
            <person name="Sullivan W."/>
            <person name="Andreopoulos W.B."/>
            <person name="Clum A."/>
            <person name="Lindquist E."/>
            <person name="Daum C."/>
            <person name="Ramamoorthy G.K."/>
            <person name="Gryganskyi A."/>
            <person name="Culley D."/>
            <person name="Magnuson J.K."/>
            <person name="James T.Y."/>
            <person name="O'Malley M.A."/>
            <person name="Stajich J.E."/>
            <person name="Spatafora J.W."/>
            <person name="Visel A."/>
            <person name="Grigoriev I.V."/>
        </authorList>
    </citation>
    <scope>NUCLEOTIDE SEQUENCE [LARGE SCALE GENOMIC DNA]</scope>
    <source>
        <strain evidence="4 5">JEL800</strain>
    </source>
</reference>
<evidence type="ECO:0000256" key="2">
    <source>
        <dbReference type="SAM" id="Phobius"/>
    </source>
</evidence>
<keyword evidence="2" id="KW-1133">Transmembrane helix</keyword>
<accession>A0A1Y2CBG7</accession>
<evidence type="ECO:0000259" key="3">
    <source>
        <dbReference type="Pfam" id="PF00561"/>
    </source>
</evidence>
<sequence>MSTTDDEADSLLPQETAVTTEPEATTEPYPPTHQLLVCSSIISLFLCTAVGILSFFSPSRFVVSSPLPTVFWILAISTLTSFIVLVCLISDAIGMLVPVLLYLLSALFYTILQEYYAAASSALGLIVAGIASVALQTLPTKPLVPTRFSIKIKGLVTYTICATWIFINVLLGCSMLHGATRVSIQWKYPPTGSYYSTPQAAKVLFECQGTGSPTVILETGLGAYRKISFRDQFYTLANKTRTCWYDRPGYGYSSPLISSDVQSISLVSNNLWSLLNAAGERGPFVLVGHSMGGLFVRDFTMDHMSNVPNPMWFRNLCLAVNAVSSLIPSVDALVALASDAMYKWKEADVVHYMNDVWCKTAVSESLGSVGIVNEGGDGIREFIRKVESMPNGFGEIPMSVMTSGDSVNGTCSENGHGGHCSLISDLPVHGKIVTEDGTYVYFNNSVPADTLNDTLGWHRDQAALSTDNLWEIYPTSNHFIMNDHEDQVLDRMKELVDRARIYWRNTVKS</sequence>
<dbReference type="InterPro" id="IPR000073">
    <property type="entry name" value="AB_hydrolase_1"/>
</dbReference>
<proteinExistence type="predicted"/>
<keyword evidence="2" id="KW-0812">Transmembrane</keyword>
<feature type="domain" description="AB hydrolase-1" evidence="3">
    <location>
        <begin position="213"/>
        <end position="307"/>
    </location>
</feature>
<feature type="region of interest" description="Disordered" evidence="1">
    <location>
        <begin position="1"/>
        <end position="27"/>
    </location>
</feature>
<gene>
    <name evidence="4" type="ORF">BCR33DRAFT_716923</name>
</gene>
<feature type="transmembrane region" description="Helical" evidence="2">
    <location>
        <begin position="155"/>
        <end position="177"/>
    </location>
</feature>
<dbReference type="SUPFAM" id="SSF53474">
    <property type="entry name" value="alpha/beta-Hydrolases"/>
    <property type="match status" value="1"/>
</dbReference>
<evidence type="ECO:0000313" key="5">
    <source>
        <dbReference type="Proteomes" id="UP000193642"/>
    </source>
</evidence>
<feature type="transmembrane region" description="Helical" evidence="2">
    <location>
        <begin position="118"/>
        <end position="135"/>
    </location>
</feature>
<evidence type="ECO:0000256" key="1">
    <source>
        <dbReference type="SAM" id="MobiDB-lite"/>
    </source>
</evidence>
<organism evidence="4 5">
    <name type="scientific">Rhizoclosmatium globosum</name>
    <dbReference type="NCBI Taxonomy" id="329046"/>
    <lineage>
        <taxon>Eukaryota</taxon>
        <taxon>Fungi</taxon>
        <taxon>Fungi incertae sedis</taxon>
        <taxon>Chytridiomycota</taxon>
        <taxon>Chytridiomycota incertae sedis</taxon>
        <taxon>Chytridiomycetes</taxon>
        <taxon>Chytridiales</taxon>
        <taxon>Chytriomycetaceae</taxon>
        <taxon>Rhizoclosmatium</taxon>
    </lineage>
</organism>
<comment type="caution">
    <text evidence="4">The sequence shown here is derived from an EMBL/GenBank/DDBJ whole genome shotgun (WGS) entry which is preliminary data.</text>
</comment>
<dbReference type="OrthoDB" id="2118533at2759"/>
<feature type="compositionally biased region" description="Low complexity" evidence="1">
    <location>
        <begin position="15"/>
        <end position="27"/>
    </location>
</feature>
<dbReference type="InterPro" id="IPR029058">
    <property type="entry name" value="AB_hydrolase_fold"/>
</dbReference>
<keyword evidence="5" id="KW-1185">Reference proteome</keyword>
<evidence type="ECO:0000313" key="4">
    <source>
        <dbReference type="EMBL" id="ORY44368.1"/>
    </source>
</evidence>
<dbReference type="AlphaFoldDB" id="A0A1Y2CBG7"/>
<feature type="transmembrane region" description="Helical" evidence="2">
    <location>
        <begin position="95"/>
        <end position="112"/>
    </location>
</feature>
<dbReference type="Pfam" id="PF00561">
    <property type="entry name" value="Abhydrolase_1"/>
    <property type="match status" value="1"/>
</dbReference>
<feature type="transmembrane region" description="Helical" evidence="2">
    <location>
        <begin position="35"/>
        <end position="57"/>
    </location>
</feature>
<name>A0A1Y2CBG7_9FUNG</name>